<dbReference type="EMBL" id="CP001681">
    <property type="protein sequence ID" value="ACU04575.1"/>
    <property type="molecule type" value="Genomic_DNA"/>
</dbReference>
<dbReference type="InterPro" id="IPR032676">
    <property type="entry name" value="YkuD_2"/>
</dbReference>
<reference evidence="1 2" key="1">
    <citation type="journal article" date="2009" name="Stand. Genomic Sci.">
        <title>Complete genome sequence of Pedobacter heparinus type strain (HIM 762-3).</title>
        <authorList>
            <person name="Han C."/>
            <person name="Spring S."/>
            <person name="Lapidus A."/>
            <person name="Del Rio T.G."/>
            <person name="Tice H."/>
            <person name="Copeland A."/>
            <person name="Cheng J.F."/>
            <person name="Lucas S."/>
            <person name="Chen F."/>
            <person name="Nolan M."/>
            <person name="Bruce D."/>
            <person name="Goodwin L."/>
            <person name="Pitluck S."/>
            <person name="Ivanova N."/>
            <person name="Mavromatis K."/>
            <person name="Mikhailova N."/>
            <person name="Pati A."/>
            <person name="Chen A."/>
            <person name="Palaniappan K."/>
            <person name="Land M."/>
            <person name="Hauser L."/>
            <person name="Chang Y.J."/>
            <person name="Jeffries C.C."/>
            <person name="Saunders E."/>
            <person name="Chertkov O."/>
            <person name="Brettin T."/>
            <person name="Goker M."/>
            <person name="Rohde M."/>
            <person name="Bristow J."/>
            <person name="Eisen J.A."/>
            <person name="Markowitz V."/>
            <person name="Hugenholtz P."/>
            <person name="Kyrpides N.C."/>
            <person name="Klenk H.P."/>
            <person name="Detter J.C."/>
        </authorList>
    </citation>
    <scope>NUCLEOTIDE SEQUENCE [LARGE SCALE GENOMIC DNA]</scope>
    <source>
        <strain evidence="2">ATCC 13125 / DSM 2366 / CIP 104194 / JCM 7457 / NBRC 12017 / NCIMB 9290 / NRRL B-14731 / HIM 762-3</strain>
    </source>
</reference>
<dbReference type="HOGENOM" id="CLU_080995_1_1_10"/>
<proteinExistence type="predicted"/>
<dbReference type="eggNOG" id="COG1376">
    <property type="taxonomic scope" value="Bacteria"/>
</dbReference>
<dbReference type="Proteomes" id="UP000000852">
    <property type="component" value="Chromosome"/>
</dbReference>
<dbReference type="OrthoDB" id="9815195at2"/>
<dbReference type="STRING" id="485917.Phep_2371"/>
<dbReference type="AlphaFoldDB" id="C6XYU3"/>
<dbReference type="PANTHER" id="PTHR38477:SF1">
    <property type="entry name" value="MUREIN L,D-TRANSPEPTIDASE CATALYTIC DOMAIN FAMILY PROTEIN"/>
    <property type="match status" value="1"/>
</dbReference>
<dbReference type="Pfam" id="PF13645">
    <property type="entry name" value="YkuD_2"/>
    <property type="match status" value="1"/>
</dbReference>
<name>C6XYU3_PEDHD</name>
<dbReference type="KEGG" id="phe:Phep_2371"/>
<gene>
    <name evidence="1" type="ordered locus">Phep_2371</name>
</gene>
<evidence type="ECO:0000313" key="2">
    <source>
        <dbReference type="Proteomes" id="UP000000852"/>
    </source>
</evidence>
<dbReference type="RefSeq" id="WP_015808187.1">
    <property type="nucleotide sequence ID" value="NC_013061.1"/>
</dbReference>
<evidence type="ECO:0000313" key="1">
    <source>
        <dbReference type="EMBL" id="ACU04575.1"/>
    </source>
</evidence>
<keyword evidence="2" id="KW-1185">Reference proteome</keyword>
<sequence length="237" mass="26032">MKRRILRGKGLVIILFALALMSWKPEDEVASPGINELYDTAGLAESGLSLSVFEKAVTGFYNLKNTGRLSATKSILSIADFDLNSTKKRLWIIDLEKKELILNTWVAHGERSGTDKALYFSNNNESLKSSIGFFITGESYYGKHGLSLKLDGVDQGFNTNARKRAIVVHGADYVSQETINALGRLGRSQGCPAVPQELSATIVHAIEDKTVLFIHTSDQNYTSIYLDEDPGTVLASK</sequence>
<accession>C6XYU3</accession>
<dbReference type="PANTHER" id="PTHR38477">
    <property type="entry name" value="HYPOTHETICAL EXPORTED PROTEIN"/>
    <property type="match status" value="1"/>
</dbReference>
<evidence type="ECO:0008006" key="3">
    <source>
        <dbReference type="Google" id="ProtNLM"/>
    </source>
</evidence>
<protein>
    <recommendedName>
        <fullName evidence="3">YkuD domain-containing protein</fullName>
    </recommendedName>
</protein>
<organism evidence="1 2">
    <name type="scientific">Pedobacter heparinus (strain ATCC 13125 / DSM 2366 / CIP 104194 / JCM 7457 / NBRC 12017 / NCIMB 9290 / NRRL B-14731 / HIM 762-3)</name>
    <dbReference type="NCBI Taxonomy" id="485917"/>
    <lineage>
        <taxon>Bacteria</taxon>
        <taxon>Pseudomonadati</taxon>
        <taxon>Bacteroidota</taxon>
        <taxon>Sphingobacteriia</taxon>
        <taxon>Sphingobacteriales</taxon>
        <taxon>Sphingobacteriaceae</taxon>
        <taxon>Pedobacter</taxon>
    </lineage>
</organism>